<accession>A0AAN9GSK6</accession>
<dbReference type="Gene3D" id="2.60.40.10">
    <property type="entry name" value="Immunoglobulins"/>
    <property type="match status" value="1"/>
</dbReference>
<dbReference type="Proteomes" id="UP001364617">
    <property type="component" value="Unassembled WGS sequence"/>
</dbReference>
<dbReference type="PROSITE" id="PS50835">
    <property type="entry name" value="IG_LIKE"/>
    <property type="match status" value="1"/>
</dbReference>
<proteinExistence type="predicted"/>
<protein>
    <recommendedName>
        <fullName evidence="2">Ig-like domain-containing protein</fullName>
    </recommendedName>
</protein>
<dbReference type="InterPro" id="IPR013783">
    <property type="entry name" value="Ig-like_fold"/>
</dbReference>
<dbReference type="InterPro" id="IPR007110">
    <property type="entry name" value="Ig-like_dom"/>
</dbReference>
<evidence type="ECO:0000259" key="2">
    <source>
        <dbReference type="PROSITE" id="PS50835"/>
    </source>
</evidence>
<gene>
    <name evidence="3" type="ORF">R3I93_021195</name>
</gene>
<name>A0AAN9GSK6_9TELE</name>
<sequence>MLQVEGLSLQKQNSSNDSCILLLCSLEGLNPVLVNFTWIREGHGSLYSSTSYDMDSSLHLCKPHWSDGDTIICRANYSNRQTQTHIILTLEYGSAALYGLSLLNILLFSAAAGLIACIIFVVVFCKCRKRDKNGSIVFSNKVYENFSFAMARQNTQPIAKPPEECIYEN</sequence>
<feature type="domain" description="Ig-like" evidence="2">
    <location>
        <begin position="1"/>
        <end position="89"/>
    </location>
</feature>
<keyword evidence="4" id="KW-1185">Reference proteome</keyword>
<organism evidence="3 4">
    <name type="scientific">Phoxinus phoxinus</name>
    <name type="common">Eurasian minnow</name>
    <dbReference type="NCBI Taxonomy" id="58324"/>
    <lineage>
        <taxon>Eukaryota</taxon>
        <taxon>Metazoa</taxon>
        <taxon>Chordata</taxon>
        <taxon>Craniata</taxon>
        <taxon>Vertebrata</taxon>
        <taxon>Euteleostomi</taxon>
        <taxon>Actinopterygii</taxon>
        <taxon>Neopterygii</taxon>
        <taxon>Teleostei</taxon>
        <taxon>Ostariophysi</taxon>
        <taxon>Cypriniformes</taxon>
        <taxon>Leuciscidae</taxon>
        <taxon>Phoxininae</taxon>
        <taxon>Phoxinus</taxon>
    </lineage>
</organism>
<keyword evidence="1" id="KW-1133">Transmembrane helix</keyword>
<dbReference type="EMBL" id="JAYKXH010000023">
    <property type="protein sequence ID" value="KAK7125750.1"/>
    <property type="molecule type" value="Genomic_DNA"/>
</dbReference>
<evidence type="ECO:0000313" key="3">
    <source>
        <dbReference type="EMBL" id="KAK7125750.1"/>
    </source>
</evidence>
<dbReference type="InterPro" id="IPR036179">
    <property type="entry name" value="Ig-like_dom_sf"/>
</dbReference>
<keyword evidence="1" id="KW-0472">Membrane</keyword>
<evidence type="ECO:0000313" key="4">
    <source>
        <dbReference type="Proteomes" id="UP001364617"/>
    </source>
</evidence>
<reference evidence="3 4" key="1">
    <citation type="submission" date="2024-02" db="EMBL/GenBank/DDBJ databases">
        <title>Chromosome-level genome assembly of the Eurasian Minnow (Phoxinus phoxinus).</title>
        <authorList>
            <person name="Oriowo T.O."/>
            <person name="Martin S."/>
            <person name="Stange M."/>
            <person name="Chrysostomakis Y."/>
            <person name="Brown T."/>
            <person name="Winkler S."/>
            <person name="Kukowka S."/>
            <person name="Myers E.W."/>
            <person name="Bohne A."/>
        </authorList>
    </citation>
    <scope>NUCLEOTIDE SEQUENCE [LARGE SCALE GENOMIC DNA]</scope>
    <source>
        <strain evidence="3">ZFMK-TIS-60720</strain>
        <tissue evidence="3">Whole Organism</tissue>
    </source>
</reference>
<keyword evidence="1" id="KW-0812">Transmembrane</keyword>
<dbReference type="AlphaFoldDB" id="A0AAN9GSK6"/>
<evidence type="ECO:0000256" key="1">
    <source>
        <dbReference type="SAM" id="Phobius"/>
    </source>
</evidence>
<dbReference type="SUPFAM" id="SSF48726">
    <property type="entry name" value="Immunoglobulin"/>
    <property type="match status" value="1"/>
</dbReference>
<feature type="transmembrane region" description="Helical" evidence="1">
    <location>
        <begin position="102"/>
        <end position="125"/>
    </location>
</feature>
<comment type="caution">
    <text evidence="3">The sequence shown here is derived from an EMBL/GenBank/DDBJ whole genome shotgun (WGS) entry which is preliminary data.</text>
</comment>